<evidence type="ECO:0000313" key="2">
    <source>
        <dbReference type="Proteomes" id="UP000004995"/>
    </source>
</evidence>
<reference evidence="1" key="2">
    <citation type="submission" date="2018-08" db="UniProtKB">
        <authorList>
            <consortium name="EnsemblPlants"/>
        </authorList>
    </citation>
    <scope>IDENTIFICATION</scope>
    <source>
        <strain evidence="1">Yugu1</strain>
    </source>
</reference>
<protein>
    <submittedName>
        <fullName evidence="1">Uncharacterized protein</fullName>
    </submittedName>
</protein>
<reference evidence="2" key="1">
    <citation type="journal article" date="2012" name="Nat. Biotechnol.">
        <title>Reference genome sequence of the model plant Setaria.</title>
        <authorList>
            <person name="Bennetzen J.L."/>
            <person name="Schmutz J."/>
            <person name="Wang H."/>
            <person name="Percifield R."/>
            <person name="Hawkins J."/>
            <person name="Pontaroli A.C."/>
            <person name="Estep M."/>
            <person name="Feng L."/>
            <person name="Vaughn J.N."/>
            <person name="Grimwood J."/>
            <person name="Jenkins J."/>
            <person name="Barry K."/>
            <person name="Lindquist E."/>
            <person name="Hellsten U."/>
            <person name="Deshpande S."/>
            <person name="Wang X."/>
            <person name="Wu X."/>
            <person name="Mitros T."/>
            <person name="Triplett J."/>
            <person name="Yang X."/>
            <person name="Ye C.Y."/>
            <person name="Mauro-Herrera M."/>
            <person name="Wang L."/>
            <person name="Li P."/>
            <person name="Sharma M."/>
            <person name="Sharma R."/>
            <person name="Ronald P.C."/>
            <person name="Panaud O."/>
            <person name="Kellogg E.A."/>
            <person name="Brutnell T.P."/>
            <person name="Doust A.N."/>
            <person name="Tuskan G.A."/>
            <person name="Rokhsar D."/>
            <person name="Devos K.M."/>
        </authorList>
    </citation>
    <scope>NUCLEOTIDE SEQUENCE [LARGE SCALE GENOMIC DNA]</scope>
    <source>
        <strain evidence="2">cv. Yugu1</strain>
    </source>
</reference>
<dbReference type="AlphaFoldDB" id="K3ZPN4"/>
<name>K3ZPN4_SETIT</name>
<organism evidence="1 2">
    <name type="scientific">Setaria italica</name>
    <name type="common">Foxtail millet</name>
    <name type="synonym">Panicum italicum</name>
    <dbReference type="NCBI Taxonomy" id="4555"/>
    <lineage>
        <taxon>Eukaryota</taxon>
        <taxon>Viridiplantae</taxon>
        <taxon>Streptophyta</taxon>
        <taxon>Embryophyta</taxon>
        <taxon>Tracheophyta</taxon>
        <taxon>Spermatophyta</taxon>
        <taxon>Magnoliopsida</taxon>
        <taxon>Liliopsida</taxon>
        <taxon>Poales</taxon>
        <taxon>Poaceae</taxon>
        <taxon>PACMAD clade</taxon>
        <taxon>Panicoideae</taxon>
        <taxon>Panicodae</taxon>
        <taxon>Paniceae</taxon>
        <taxon>Cenchrinae</taxon>
        <taxon>Setaria</taxon>
    </lineage>
</organism>
<sequence>MPAISESHRRNLGNEGSLRKGVFLDFLWKTVIVFLKKRGTCTNNFQEVKLFSSLWSEKGREKEQLESPVLCILLVLSSLNSQTCSS</sequence>
<evidence type="ECO:0000313" key="1">
    <source>
        <dbReference type="EnsemblPlants" id="KQK93600"/>
    </source>
</evidence>
<dbReference type="InParanoid" id="K3ZPN4"/>
<keyword evidence="2" id="KW-1185">Reference proteome</keyword>
<accession>K3ZPN4</accession>
<dbReference type="EMBL" id="AGNK02004623">
    <property type="status" value="NOT_ANNOTATED_CDS"/>
    <property type="molecule type" value="Genomic_DNA"/>
</dbReference>
<dbReference type="HOGENOM" id="CLU_2502217_0_0_1"/>
<dbReference type="EnsemblPlants" id="KQK93600">
    <property type="protein sequence ID" value="KQK93600"/>
    <property type="gene ID" value="SETIT_028564mg"/>
</dbReference>
<dbReference type="Gramene" id="KQK93600">
    <property type="protein sequence ID" value="KQK93600"/>
    <property type="gene ID" value="SETIT_028564mg"/>
</dbReference>
<dbReference type="Proteomes" id="UP000004995">
    <property type="component" value="Unassembled WGS sequence"/>
</dbReference>
<proteinExistence type="predicted"/>